<evidence type="ECO:0000256" key="1">
    <source>
        <dbReference type="ARBA" id="ARBA00006964"/>
    </source>
</evidence>
<dbReference type="InterPro" id="IPR002678">
    <property type="entry name" value="DUF34/NIF3"/>
</dbReference>
<evidence type="ECO:0000313" key="7">
    <source>
        <dbReference type="Proteomes" id="UP000297149"/>
    </source>
</evidence>
<dbReference type="FunFam" id="3.40.1390.30:FF:000001">
    <property type="entry name" value="GTP cyclohydrolase 1 type 2"/>
    <property type="match status" value="1"/>
</dbReference>
<feature type="binding site" evidence="5">
    <location>
        <position position="73"/>
    </location>
    <ligand>
        <name>a divalent metal cation</name>
        <dbReference type="ChEBI" id="CHEBI:60240"/>
        <label>1</label>
    </ligand>
</feature>
<keyword evidence="7" id="KW-1185">Reference proteome</keyword>
<dbReference type="SUPFAM" id="SSF102705">
    <property type="entry name" value="NIF3 (NGG1p interacting factor 3)-like"/>
    <property type="match status" value="1"/>
</dbReference>
<name>A0A4P7W148_9BACT</name>
<proteinExistence type="inferred from homology"/>
<evidence type="ECO:0000256" key="4">
    <source>
        <dbReference type="ARBA" id="ARBA00022723"/>
    </source>
</evidence>
<protein>
    <recommendedName>
        <fullName evidence="3">GTP cyclohydrolase 1 type 2 homolog</fullName>
    </recommendedName>
</protein>
<gene>
    <name evidence="6" type="ORF">E7747_03610</name>
</gene>
<keyword evidence="4 5" id="KW-0479">Metal-binding</keyword>
<evidence type="ECO:0000313" key="6">
    <source>
        <dbReference type="EMBL" id="QCD41472.1"/>
    </source>
</evidence>
<dbReference type="PANTHER" id="PTHR13799">
    <property type="entry name" value="NGG1 INTERACTING FACTOR 3"/>
    <property type="match status" value="1"/>
</dbReference>
<dbReference type="Pfam" id="PF01784">
    <property type="entry name" value="DUF34_NIF3"/>
    <property type="match status" value="1"/>
</dbReference>
<dbReference type="Gene3D" id="3.40.1390.30">
    <property type="entry name" value="NIF3 (NGG1p interacting factor 3)-like"/>
    <property type="match status" value="2"/>
</dbReference>
<sequence length="270" mass="28545">MSAKQSVTLAEIVGCIEDFASPGLQEKWDNTGWQLCPLSPDAPCTGAMLCLDVTPDVVAEAEAEGCNLIVSHHPLIFKGLRQITGASPVERAVISAIKAGIAVYSSHTALDSASHGVSRKLGVMLGLESMRVLAPQPGSTDTGLGIVGEYPSPMSVDGFIARVKEVYGAPVVRRSEGPAGLKEIRRVALCSGSGGEFIGDAIAAGADAYITSDTRYHDFVDHGRAILMVDTGHFESEICTKSIFSAIISEKFPTFAVRQSHAEHNPVCYV</sequence>
<dbReference type="EMBL" id="CP039396">
    <property type="protein sequence ID" value="QCD41472.1"/>
    <property type="molecule type" value="Genomic_DNA"/>
</dbReference>
<organism evidence="6 7">
    <name type="scientific">Duncaniella dubosii</name>
    <dbReference type="NCBI Taxonomy" id="2518971"/>
    <lineage>
        <taxon>Bacteria</taxon>
        <taxon>Pseudomonadati</taxon>
        <taxon>Bacteroidota</taxon>
        <taxon>Bacteroidia</taxon>
        <taxon>Bacteroidales</taxon>
        <taxon>Muribaculaceae</taxon>
        <taxon>Duncaniella</taxon>
    </lineage>
</organism>
<dbReference type="GO" id="GO:0046872">
    <property type="term" value="F:metal ion binding"/>
    <property type="evidence" value="ECO:0007669"/>
    <property type="project" value="UniProtKB-KW"/>
</dbReference>
<evidence type="ECO:0000256" key="5">
    <source>
        <dbReference type="PIRSR" id="PIRSR602678-1"/>
    </source>
</evidence>
<dbReference type="AlphaFoldDB" id="A0A4P7W148"/>
<comment type="similarity">
    <text evidence="1">Belongs to the GTP cyclohydrolase I type 2/NIF3 family.</text>
</comment>
<dbReference type="GO" id="GO:0005737">
    <property type="term" value="C:cytoplasm"/>
    <property type="evidence" value="ECO:0007669"/>
    <property type="project" value="TreeGrafter"/>
</dbReference>
<dbReference type="Proteomes" id="UP000297149">
    <property type="component" value="Chromosome"/>
</dbReference>
<dbReference type="NCBIfam" id="TIGR00486">
    <property type="entry name" value="YbgI_SA1388"/>
    <property type="match status" value="1"/>
</dbReference>
<feature type="binding site" evidence="5">
    <location>
        <position position="237"/>
    </location>
    <ligand>
        <name>a divalent metal cation</name>
        <dbReference type="ChEBI" id="CHEBI:60240"/>
        <label>1</label>
    </ligand>
</feature>
<accession>A0A4P7W148</accession>
<dbReference type="KEGG" id="ddb:E7747_03610"/>
<evidence type="ECO:0000256" key="3">
    <source>
        <dbReference type="ARBA" id="ARBA00022112"/>
    </source>
</evidence>
<reference evidence="7" key="1">
    <citation type="submission" date="2019-02" db="EMBL/GenBank/DDBJ databases">
        <title>Isolation and identification of novel species under the genus Muribaculum.</title>
        <authorList>
            <person name="Miyake S."/>
            <person name="Ding Y."/>
            <person name="Low A."/>
            <person name="Soh M."/>
            <person name="Seedorf H."/>
        </authorList>
    </citation>
    <scope>NUCLEOTIDE SEQUENCE [LARGE SCALE GENOMIC DNA]</scope>
    <source>
        <strain evidence="7">H5</strain>
    </source>
</reference>
<feature type="binding site" evidence="5">
    <location>
        <position position="72"/>
    </location>
    <ligand>
        <name>a divalent metal cation</name>
        <dbReference type="ChEBI" id="CHEBI:60240"/>
        <label>1</label>
    </ligand>
</feature>
<feature type="binding site" evidence="5">
    <location>
        <position position="111"/>
    </location>
    <ligand>
        <name>a divalent metal cation</name>
        <dbReference type="ChEBI" id="CHEBI:60240"/>
        <label>1</label>
    </ligand>
</feature>
<dbReference type="RefSeq" id="WP_123614022.1">
    <property type="nucleotide sequence ID" value="NZ_CAXHQF010000009.1"/>
</dbReference>
<dbReference type="InterPro" id="IPR036069">
    <property type="entry name" value="DUF34/NIF3_sf"/>
</dbReference>
<dbReference type="PANTHER" id="PTHR13799:SF14">
    <property type="entry name" value="GTP CYCLOHYDROLASE 1 TYPE 2 HOMOLOG"/>
    <property type="match status" value="1"/>
</dbReference>
<feature type="binding site" evidence="5">
    <location>
        <position position="233"/>
    </location>
    <ligand>
        <name>a divalent metal cation</name>
        <dbReference type="ChEBI" id="CHEBI:60240"/>
        <label>1</label>
    </ligand>
</feature>
<comment type="subunit">
    <text evidence="2">Homohexamer.</text>
</comment>
<evidence type="ECO:0000256" key="2">
    <source>
        <dbReference type="ARBA" id="ARBA00011643"/>
    </source>
</evidence>